<evidence type="ECO:0000256" key="1">
    <source>
        <dbReference type="SAM" id="MobiDB-lite"/>
    </source>
</evidence>
<protein>
    <submittedName>
        <fullName evidence="2">Uncharacterized protein</fullName>
    </submittedName>
</protein>
<sequence>MSSFEQQESEQALTALRAPGTAPKLPYPSMIYIHTQILRLMQPAILLSPFSLSRSASGVLTVR</sequence>
<evidence type="ECO:0000313" key="3">
    <source>
        <dbReference type="Proteomes" id="UP000009172"/>
    </source>
</evidence>
<dbReference type="HOGENOM" id="CLU_2887449_0_0_1"/>
<dbReference type="AlphaFoldDB" id="F2RQX2"/>
<proteinExistence type="predicted"/>
<dbReference type="EMBL" id="GG698480">
    <property type="protein sequence ID" value="EGD93721.1"/>
    <property type="molecule type" value="Genomic_DNA"/>
</dbReference>
<organism evidence="2 3">
    <name type="scientific">Trichophyton tonsurans (strain CBS 112818)</name>
    <name type="common">Scalp ringworm fungus</name>
    <dbReference type="NCBI Taxonomy" id="647933"/>
    <lineage>
        <taxon>Eukaryota</taxon>
        <taxon>Fungi</taxon>
        <taxon>Dikarya</taxon>
        <taxon>Ascomycota</taxon>
        <taxon>Pezizomycotina</taxon>
        <taxon>Eurotiomycetes</taxon>
        <taxon>Eurotiomycetidae</taxon>
        <taxon>Onygenales</taxon>
        <taxon>Arthrodermataceae</taxon>
        <taxon>Trichophyton</taxon>
    </lineage>
</organism>
<name>F2RQX2_TRIT1</name>
<gene>
    <name evidence="2" type="ORF">TESG_01255</name>
</gene>
<keyword evidence="3" id="KW-1185">Reference proteome</keyword>
<accession>F2RQX2</accession>
<dbReference type="Proteomes" id="UP000009172">
    <property type="component" value="Unassembled WGS sequence"/>
</dbReference>
<evidence type="ECO:0000313" key="2">
    <source>
        <dbReference type="EMBL" id="EGD93721.1"/>
    </source>
</evidence>
<reference evidence="3" key="1">
    <citation type="journal article" date="2012" name="MBio">
        <title>Comparative genome analysis of Trichophyton rubrum and related dermatophytes reveals candidate genes involved in infection.</title>
        <authorList>
            <person name="Martinez D.A."/>
            <person name="Oliver B.G."/>
            <person name="Graeser Y."/>
            <person name="Goldberg J.M."/>
            <person name="Li W."/>
            <person name="Martinez-Rossi N.M."/>
            <person name="Monod M."/>
            <person name="Shelest E."/>
            <person name="Barton R.C."/>
            <person name="Birch E."/>
            <person name="Brakhage A.A."/>
            <person name="Chen Z."/>
            <person name="Gurr S.J."/>
            <person name="Heiman D."/>
            <person name="Heitman J."/>
            <person name="Kosti I."/>
            <person name="Rossi A."/>
            <person name="Saif S."/>
            <person name="Samalova M."/>
            <person name="Saunders C.W."/>
            <person name="Shea T."/>
            <person name="Summerbell R.C."/>
            <person name="Xu J."/>
            <person name="Young S."/>
            <person name="Zeng Q."/>
            <person name="Birren B.W."/>
            <person name="Cuomo C.A."/>
            <person name="White T.C."/>
        </authorList>
    </citation>
    <scope>NUCLEOTIDE SEQUENCE [LARGE SCALE GENOMIC DNA]</scope>
    <source>
        <strain evidence="3">CBS 112818</strain>
    </source>
</reference>
<feature type="compositionally biased region" description="Polar residues" evidence="1">
    <location>
        <begin position="1"/>
        <end position="12"/>
    </location>
</feature>
<feature type="region of interest" description="Disordered" evidence="1">
    <location>
        <begin position="1"/>
        <end position="22"/>
    </location>
</feature>